<sequence>MILVESTPPFRFNVAQGIYSKIWRVLLRLATMVSTDTTFDVPPMTRGIDDCEKVWGALDNCIARTPTPNVGRLPQSLPDNALQALFHKKTKSDISPINGWWGEDALHARKGLQDMIMSHLGQPLSSGACLATVPGAVVKPDVGAEELADSANARR</sequence>
<name>A0A4P9WML5_9FUNG</name>
<evidence type="ECO:0000313" key="1">
    <source>
        <dbReference type="EMBL" id="RKO94321.1"/>
    </source>
</evidence>
<dbReference type="EMBL" id="KZ993932">
    <property type="protein sequence ID" value="RKO94321.1"/>
    <property type="molecule type" value="Genomic_DNA"/>
</dbReference>
<dbReference type="Proteomes" id="UP000269721">
    <property type="component" value="Unassembled WGS sequence"/>
</dbReference>
<dbReference type="AlphaFoldDB" id="A0A4P9WML5"/>
<organism evidence="1 2">
    <name type="scientific">Blyttiomyces helicus</name>
    <dbReference type="NCBI Taxonomy" id="388810"/>
    <lineage>
        <taxon>Eukaryota</taxon>
        <taxon>Fungi</taxon>
        <taxon>Fungi incertae sedis</taxon>
        <taxon>Chytridiomycota</taxon>
        <taxon>Chytridiomycota incertae sedis</taxon>
        <taxon>Chytridiomycetes</taxon>
        <taxon>Chytridiomycetes incertae sedis</taxon>
        <taxon>Blyttiomyces</taxon>
    </lineage>
</organism>
<gene>
    <name evidence="1" type="ORF">BDK51DRAFT_28021</name>
</gene>
<evidence type="ECO:0000313" key="2">
    <source>
        <dbReference type="Proteomes" id="UP000269721"/>
    </source>
</evidence>
<proteinExistence type="predicted"/>
<keyword evidence="2" id="KW-1185">Reference proteome</keyword>
<protein>
    <submittedName>
        <fullName evidence="1">Uncharacterized protein</fullName>
    </submittedName>
</protein>
<reference evidence="2" key="1">
    <citation type="journal article" date="2018" name="Nat. Microbiol.">
        <title>Leveraging single-cell genomics to expand the fungal tree of life.</title>
        <authorList>
            <person name="Ahrendt S.R."/>
            <person name="Quandt C.A."/>
            <person name="Ciobanu D."/>
            <person name="Clum A."/>
            <person name="Salamov A."/>
            <person name="Andreopoulos B."/>
            <person name="Cheng J.F."/>
            <person name="Woyke T."/>
            <person name="Pelin A."/>
            <person name="Henrissat B."/>
            <person name="Reynolds N.K."/>
            <person name="Benny G.L."/>
            <person name="Smith M.E."/>
            <person name="James T.Y."/>
            <person name="Grigoriev I.V."/>
        </authorList>
    </citation>
    <scope>NUCLEOTIDE SEQUENCE [LARGE SCALE GENOMIC DNA]</scope>
</reference>
<accession>A0A4P9WML5</accession>